<feature type="domain" description="NmrA-like" evidence="4">
    <location>
        <begin position="2"/>
        <end position="229"/>
    </location>
</feature>
<dbReference type="PANTHER" id="PTHR42748">
    <property type="entry name" value="NITROGEN METABOLITE REPRESSION PROTEIN NMRA FAMILY MEMBER"/>
    <property type="match status" value="1"/>
</dbReference>
<dbReference type="GO" id="GO:0005634">
    <property type="term" value="C:nucleus"/>
    <property type="evidence" value="ECO:0007669"/>
    <property type="project" value="TreeGrafter"/>
</dbReference>
<dbReference type="InterPro" id="IPR008030">
    <property type="entry name" value="NmrA-like"/>
</dbReference>
<dbReference type="OrthoDB" id="419598at2759"/>
<dbReference type="PANTHER" id="PTHR42748:SF30">
    <property type="entry name" value="NMRA-LIKE DOMAIN-CONTAINING PROTEIN"/>
    <property type="match status" value="1"/>
</dbReference>
<dbReference type="Pfam" id="PF05368">
    <property type="entry name" value="NmrA"/>
    <property type="match status" value="1"/>
</dbReference>
<protein>
    <submittedName>
        <fullName evidence="5">Putative nad dependent epimerase dehydratase protein</fullName>
    </submittedName>
</protein>
<evidence type="ECO:0000313" key="6">
    <source>
        <dbReference type="Proteomes" id="UP000014074"/>
    </source>
</evidence>
<dbReference type="EMBL" id="KB932793">
    <property type="protein sequence ID" value="EOO04202.1"/>
    <property type="molecule type" value="Genomic_DNA"/>
</dbReference>
<name>R8BXY6_PHAM7</name>
<evidence type="ECO:0000256" key="2">
    <source>
        <dbReference type="ARBA" id="ARBA00022857"/>
    </source>
</evidence>
<evidence type="ECO:0000313" key="5">
    <source>
        <dbReference type="EMBL" id="EOO04202.1"/>
    </source>
</evidence>
<dbReference type="Proteomes" id="UP000014074">
    <property type="component" value="Unassembled WGS sequence"/>
</dbReference>
<dbReference type="SUPFAM" id="SSF51735">
    <property type="entry name" value="NAD(P)-binding Rossmann-fold domains"/>
    <property type="match status" value="1"/>
</dbReference>
<proteinExistence type="inferred from homology"/>
<dbReference type="HOGENOM" id="CLU_007383_8_4_1"/>
<dbReference type="RefSeq" id="XP_007911079.1">
    <property type="nucleotide sequence ID" value="XM_007912888.1"/>
</dbReference>
<sequence>MGWDVHATTRHLDSAAAKSLQAIGVQFSVGDWDNEETLREQIEGCSKLFLVMFPTLTDLRREVEQAKHIISIAKAAGVKQVLYTSAYGVQTPERSKHYNPNSLVTATLAAKKAIEDEIRNANFEYWTIIRPGWFMANFLEPKVKMYAGLTETNTWTTGILPDSRMPLIDHEDIAKFTIAAFKDPVRFNGRAFEIASDIRYLGDVIKSLGDASHRHIKIHFLTDGEIDAQKSNPLVSSTLVLRDMAQFVDFDEVKSWGIPVTTWEDFLRREKEAVEKTYPSPP</sequence>
<dbReference type="InterPro" id="IPR051164">
    <property type="entry name" value="NmrA-like_oxidored"/>
</dbReference>
<dbReference type="AlphaFoldDB" id="R8BXY6"/>
<dbReference type="eggNOG" id="ENOG502SHMC">
    <property type="taxonomic scope" value="Eukaryota"/>
</dbReference>
<dbReference type="Gene3D" id="3.40.50.720">
    <property type="entry name" value="NAD(P)-binding Rossmann-like Domain"/>
    <property type="match status" value="1"/>
</dbReference>
<gene>
    <name evidence="5" type="ORF">UCRPA7_291</name>
</gene>
<evidence type="ECO:0000256" key="1">
    <source>
        <dbReference type="ARBA" id="ARBA00006328"/>
    </source>
</evidence>
<keyword evidence="2" id="KW-0521">NADP</keyword>
<reference evidence="6" key="1">
    <citation type="journal article" date="2013" name="Genome Announc.">
        <title>Draft genome sequence of the ascomycete Phaeoacremonium aleophilum strain UCR-PA7, a causal agent of the esca disease complex in grapevines.</title>
        <authorList>
            <person name="Blanco-Ulate B."/>
            <person name="Rolshausen P."/>
            <person name="Cantu D."/>
        </authorList>
    </citation>
    <scope>NUCLEOTIDE SEQUENCE [LARGE SCALE GENOMIC DNA]</scope>
    <source>
        <strain evidence="6">UCR-PA7</strain>
    </source>
</reference>
<keyword evidence="3" id="KW-0560">Oxidoreductase</keyword>
<evidence type="ECO:0000256" key="3">
    <source>
        <dbReference type="ARBA" id="ARBA00023002"/>
    </source>
</evidence>
<evidence type="ECO:0000259" key="4">
    <source>
        <dbReference type="Pfam" id="PF05368"/>
    </source>
</evidence>
<keyword evidence="6" id="KW-1185">Reference proteome</keyword>
<dbReference type="GeneID" id="19323206"/>
<comment type="similarity">
    <text evidence="1">Belongs to the NmrA-type oxidoreductase family.</text>
</comment>
<dbReference type="InterPro" id="IPR036291">
    <property type="entry name" value="NAD(P)-bd_dom_sf"/>
</dbReference>
<accession>R8BXY6</accession>
<dbReference type="GO" id="GO:0016491">
    <property type="term" value="F:oxidoreductase activity"/>
    <property type="evidence" value="ECO:0007669"/>
    <property type="project" value="UniProtKB-KW"/>
</dbReference>
<organism evidence="5 6">
    <name type="scientific">Phaeoacremonium minimum (strain UCR-PA7)</name>
    <name type="common">Esca disease fungus</name>
    <name type="synonym">Togninia minima</name>
    <dbReference type="NCBI Taxonomy" id="1286976"/>
    <lineage>
        <taxon>Eukaryota</taxon>
        <taxon>Fungi</taxon>
        <taxon>Dikarya</taxon>
        <taxon>Ascomycota</taxon>
        <taxon>Pezizomycotina</taxon>
        <taxon>Sordariomycetes</taxon>
        <taxon>Sordariomycetidae</taxon>
        <taxon>Togniniales</taxon>
        <taxon>Togniniaceae</taxon>
        <taxon>Phaeoacremonium</taxon>
    </lineage>
</organism>
<dbReference type="KEGG" id="tmn:UCRPA7_291"/>